<gene>
    <name evidence="1" type="ORF">M9458_005873</name>
</gene>
<dbReference type="AlphaFoldDB" id="A0ABD0RFN1"/>
<feature type="non-terminal residue" evidence="1">
    <location>
        <position position="87"/>
    </location>
</feature>
<dbReference type="EMBL" id="JAMKFB020000003">
    <property type="protein sequence ID" value="KAL0197333.1"/>
    <property type="molecule type" value="Genomic_DNA"/>
</dbReference>
<evidence type="ECO:0000313" key="2">
    <source>
        <dbReference type="Proteomes" id="UP001529510"/>
    </source>
</evidence>
<name>A0ABD0RFN1_CIRMR</name>
<protein>
    <submittedName>
        <fullName evidence="1">Uncharacterized protein</fullName>
    </submittedName>
</protein>
<evidence type="ECO:0000313" key="1">
    <source>
        <dbReference type="EMBL" id="KAL0197333.1"/>
    </source>
</evidence>
<proteinExistence type="predicted"/>
<feature type="non-terminal residue" evidence="1">
    <location>
        <position position="1"/>
    </location>
</feature>
<keyword evidence="2" id="KW-1185">Reference proteome</keyword>
<sequence>PVSAEQWSCDAKALFRGVCLSGVSQIVLDGVDVRRGRDTVTLSDGQQAELCTLAVKTWLVSEGEECEVDPESLGQFNEGSTYAVRWT</sequence>
<organism evidence="1 2">
    <name type="scientific">Cirrhinus mrigala</name>
    <name type="common">Mrigala</name>
    <dbReference type="NCBI Taxonomy" id="683832"/>
    <lineage>
        <taxon>Eukaryota</taxon>
        <taxon>Metazoa</taxon>
        <taxon>Chordata</taxon>
        <taxon>Craniata</taxon>
        <taxon>Vertebrata</taxon>
        <taxon>Euteleostomi</taxon>
        <taxon>Actinopterygii</taxon>
        <taxon>Neopterygii</taxon>
        <taxon>Teleostei</taxon>
        <taxon>Ostariophysi</taxon>
        <taxon>Cypriniformes</taxon>
        <taxon>Cyprinidae</taxon>
        <taxon>Labeoninae</taxon>
        <taxon>Labeonini</taxon>
        <taxon>Cirrhinus</taxon>
    </lineage>
</organism>
<comment type="caution">
    <text evidence="1">The sequence shown here is derived from an EMBL/GenBank/DDBJ whole genome shotgun (WGS) entry which is preliminary data.</text>
</comment>
<reference evidence="1 2" key="1">
    <citation type="submission" date="2024-05" db="EMBL/GenBank/DDBJ databases">
        <title>Genome sequencing and assembly of Indian major carp, Cirrhinus mrigala (Hamilton, 1822).</title>
        <authorList>
            <person name="Mohindra V."/>
            <person name="Chowdhury L.M."/>
            <person name="Lal K."/>
            <person name="Jena J.K."/>
        </authorList>
    </citation>
    <scope>NUCLEOTIDE SEQUENCE [LARGE SCALE GENOMIC DNA]</scope>
    <source>
        <strain evidence="1">CM1030</strain>
        <tissue evidence="1">Blood</tissue>
    </source>
</reference>
<dbReference type="Proteomes" id="UP001529510">
    <property type="component" value="Unassembled WGS sequence"/>
</dbReference>
<accession>A0ABD0RFN1</accession>